<evidence type="ECO:0000256" key="1">
    <source>
        <dbReference type="ARBA" id="ARBA00022645"/>
    </source>
</evidence>
<dbReference type="InterPro" id="IPR001460">
    <property type="entry name" value="PCN-bd_Tpept"/>
</dbReference>
<reference evidence="12 13" key="1">
    <citation type="submission" date="2023-06" db="EMBL/GenBank/DDBJ databases">
        <title>Aquibacillus rhizosphaerae LR5S19.</title>
        <authorList>
            <person name="Sun J.-Q."/>
        </authorList>
    </citation>
    <scope>NUCLEOTIDE SEQUENCE [LARGE SCALE GENOMIC DNA]</scope>
    <source>
        <strain evidence="12 13">LR5S19</strain>
    </source>
</reference>
<dbReference type="Pfam" id="PF00912">
    <property type="entry name" value="Transgly"/>
    <property type="match status" value="1"/>
</dbReference>
<keyword evidence="6" id="KW-0511">Multifunctional enzyme</keyword>
<dbReference type="InterPro" id="IPR013783">
    <property type="entry name" value="Ig-like_fold"/>
</dbReference>
<feature type="compositionally biased region" description="Polar residues" evidence="9">
    <location>
        <begin position="758"/>
        <end position="767"/>
    </location>
</feature>
<dbReference type="SUPFAM" id="SSF56601">
    <property type="entry name" value="beta-lactamase/transpeptidase-like"/>
    <property type="match status" value="1"/>
</dbReference>
<keyword evidence="1" id="KW-0121">Carboxypeptidase</keyword>
<feature type="compositionally biased region" description="Gly residues" evidence="9">
    <location>
        <begin position="795"/>
        <end position="816"/>
    </location>
</feature>
<evidence type="ECO:0000256" key="3">
    <source>
        <dbReference type="ARBA" id="ARBA00022676"/>
    </source>
</evidence>
<dbReference type="EMBL" id="JASTZU010000034">
    <property type="protein sequence ID" value="MDL4840838.1"/>
    <property type="molecule type" value="Genomic_DNA"/>
</dbReference>
<dbReference type="SUPFAM" id="SSF49265">
    <property type="entry name" value="Fibronectin type III"/>
    <property type="match status" value="1"/>
</dbReference>
<evidence type="ECO:0000256" key="9">
    <source>
        <dbReference type="SAM" id="MobiDB-lite"/>
    </source>
</evidence>
<feature type="compositionally biased region" description="Basic residues" evidence="9">
    <location>
        <begin position="9"/>
        <end position="20"/>
    </location>
</feature>
<sequence length="877" mass="96066">MANESQSRTARRQQLKNQKKSKKKPIWKKLFLIVGIIILVTGLGVGTVFGYYVATAPDIDSALLSDPASTKIRDMDGEIFADLGTEKRTKITYNDLPDVLIDAVIATEDARFMTHSGIDFRRIGGAIIANVTDGFGSQGASTITQQVVKGSFLSSDKTIKRKVQEQWLAVKIDSDYSKEEIMEMYLNKIFYGANAYGVAKAAEIYFGKTNLQELTLPEAALLAGLPQRPTAYNPFENPDLAKERMNTVLSLMVQHGKITQAEADEAMDVSVESMLVEKRPDSTKYEAFIQQIADEVEEKTGANIYKDGLDIHTTLDRSAQEHVEFLLSNSESNPITYPDEDFQAGLTVLDTKTGAIRAIGGGRNRENDGWNYAIDGDGRQPGSTFKPILSYGPAIENLKWSTYHQINDDGAYKIAGTDSTILNWDEVSHGWITARYALQRSYNIPAVKTLEEVGYGPAKEFANNLGIEFANDSVTITDAIGGTETGVTPLQLAGAYRAFGNEGIYNEPYAVTKIVYNDNRTEEFKTQPEAVMSDYTAYMVTDMLKSVLRSPGTGTEAAVSGLPVAGKTGTTNLTGKDGSPDSWFSGYTTNYTVAVWTGYDEHERTVTDTKLAQRLFKYTMSEISKDIDTPDFQRPSSVVEVTVEKGSNPAKLPSEYTPDSEKVTELFVKGTEPTKTSEKYDQLDPVSGLSATYNEENQLINVEWNYDEDDNKPVSFEVSAGTNGSVNKLTTTKEKELVIENVEQGTTYTVQVIVSSDQNSGNVSEAASVQVEIPEEEVEEEVPEEEENTEEQNGNGNGNNGNGNGNGENNGGGNTGDDGDQNDDTTEEEGDPAEGEEDENPETPGDLPLEEEPEPQPTSSIILNDQSEMYAIRKISA</sequence>
<keyword evidence="13" id="KW-1185">Reference proteome</keyword>
<keyword evidence="10" id="KW-0472">Membrane</keyword>
<dbReference type="PANTHER" id="PTHR32282:SF29">
    <property type="entry name" value="PENICILLIN-BINDING PROTEIN 1A"/>
    <property type="match status" value="1"/>
</dbReference>
<feature type="region of interest" description="Disordered" evidence="9">
    <location>
        <begin position="758"/>
        <end position="866"/>
    </location>
</feature>
<organism evidence="12 13">
    <name type="scientific">Aquibacillus rhizosphaerae</name>
    <dbReference type="NCBI Taxonomy" id="3051431"/>
    <lineage>
        <taxon>Bacteria</taxon>
        <taxon>Bacillati</taxon>
        <taxon>Bacillota</taxon>
        <taxon>Bacilli</taxon>
        <taxon>Bacillales</taxon>
        <taxon>Bacillaceae</taxon>
        <taxon>Aquibacillus</taxon>
    </lineage>
</organism>
<evidence type="ECO:0000256" key="8">
    <source>
        <dbReference type="ARBA" id="ARBA00049902"/>
    </source>
</evidence>
<accession>A0ABT7L4Q9</accession>
<dbReference type="Gene3D" id="1.10.3810.10">
    <property type="entry name" value="Biosynthetic peptidoglycan transglycosylase-like"/>
    <property type="match status" value="1"/>
</dbReference>
<dbReference type="InterPro" id="IPR012338">
    <property type="entry name" value="Beta-lactam/transpept-like"/>
</dbReference>
<dbReference type="Gene3D" id="2.60.40.10">
    <property type="entry name" value="Immunoglobulins"/>
    <property type="match status" value="1"/>
</dbReference>
<comment type="catalytic activity">
    <reaction evidence="7">
        <text>Preferential cleavage: (Ac)2-L-Lys-D-Ala-|-D-Ala. Also transpeptidation of peptidyl-alanyl moieties that are N-acyl substituents of D-alanine.</text>
        <dbReference type="EC" id="3.4.16.4"/>
    </reaction>
</comment>
<dbReference type="InterPro" id="IPR036950">
    <property type="entry name" value="PBP_transglycosylase"/>
</dbReference>
<keyword evidence="3" id="KW-0328">Glycosyltransferase</keyword>
<dbReference type="RefSeq" id="WP_285931982.1">
    <property type="nucleotide sequence ID" value="NZ_JASTZU010000034.1"/>
</dbReference>
<evidence type="ECO:0000256" key="5">
    <source>
        <dbReference type="ARBA" id="ARBA00022801"/>
    </source>
</evidence>
<evidence type="ECO:0000256" key="4">
    <source>
        <dbReference type="ARBA" id="ARBA00022679"/>
    </source>
</evidence>
<evidence type="ECO:0000313" key="12">
    <source>
        <dbReference type="EMBL" id="MDL4840838.1"/>
    </source>
</evidence>
<dbReference type="Gene3D" id="3.40.710.10">
    <property type="entry name" value="DD-peptidase/beta-lactamase superfamily"/>
    <property type="match status" value="1"/>
</dbReference>
<keyword evidence="10" id="KW-1133">Transmembrane helix</keyword>
<gene>
    <name evidence="12" type="ORF">QQS35_10280</name>
</gene>
<dbReference type="InterPro" id="IPR036116">
    <property type="entry name" value="FN3_sf"/>
</dbReference>
<evidence type="ECO:0000256" key="10">
    <source>
        <dbReference type="SAM" id="Phobius"/>
    </source>
</evidence>
<dbReference type="InterPro" id="IPR050396">
    <property type="entry name" value="Glycosyltr_51/Transpeptidase"/>
</dbReference>
<feature type="compositionally biased region" description="Acidic residues" evidence="9">
    <location>
        <begin position="817"/>
        <end position="841"/>
    </location>
</feature>
<dbReference type="SUPFAM" id="SSF53955">
    <property type="entry name" value="Lysozyme-like"/>
    <property type="match status" value="1"/>
</dbReference>
<keyword evidence="2" id="KW-0645">Protease</keyword>
<dbReference type="PANTHER" id="PTHR32282">
    <property type="entry name" value="BINDING PROTEIN TRANSPEPTIDASE, PUTATIVE-RELATED"/>
    <property type="match status" value="1"/>
</dbReference>
<dbReference type="NCBIfam" id="TIGR02074">
    <property type="entry name" value="PBP_1a_fam"/>
    <property type="match status" value="1"/>
</dbReference>
<comment type="caution">
    <text evidence="12">The sequence shown here is derived from an EMBL/GenBank/DDBJ whole genome shotgun (WGS) entry which is preliminary data.</text>
</comment>
<keyword evidence="10" id="KW-0812">Transmembrane</keyword>
<evidence type="ECO:0000256" key="6">
    <source>
        <dbReference type="ARBA" id="ARBA00023268"/>
    </source>
</evidence>
<protein>
    <submittedName>
        <fullName evidence="12">PBP1A family penicillin-binding protein</fullName>
    </submittedName>
</protein>
<feature type="domain" description="Fibronectin type-III" evidence="11">
    <location>
        <begin position="685"/>
        <end position="776"/>
    </location>
</feature>
<evidence type="ECO:0000256" key="7">
    <source>
        <dbReference type="ARBA" id="ARBA00034000"/>
    </source>
</evidence>
<dbReference type="InterPro" id="IPR023346">
    <property type="entry name" value="Lysozyme-like_dom_sf"/>
</dbReference>
<name>A0ABT7L4Q9_9BACI</name>
<dbReference type="Proteomes" id="UP001235343">
    <property type="component" value="Unassembled WGS sequence"/>
</dbReference>
<evidence type="ECO:0000313" key="13">
    <source>
        <dbReference type="Proteomes" id="UP001235343"/>
    </source>
</evidence>
<proteinExistence type="predicted"/>
<evidence type="ECO:0000259" key="11">
    <source>
        <dbReference type="PROSITE" id="PS50853"/>
    </source>
</evidence>
<dbReference type="CDD" id="cd00063">
    <property type="entry name" value="FN3"/>
    <property type="match status" value="1"/>
</dbReference>
<feature type="region of interest" description="Disordered" evidence="9">
    <location>
        <begin position="1"/>
        <end position="20"/>
    </location>
</feature>
<dbReference type="InterPro" id="IPR003961">
    <property type="entry name" value="FN3_dom"/>
</dbReference>
<feature type="compositionally biased region" description="Acidic residues" evidence="9">
    <location>
        <begin position="773"/>
        <end position="790"/>
    </location>
</feature>
<keyword evidence="5" id="KW-0378">Hydrolase</keyword>
<dbReference type="Pfam" id="PF00905">
    <property type="entry name" value="Transpeptidase"/>
    <property type="match status" value="1"/>
</dbReference>
<keyword evidence="4" id="KW-0808">Transferase</keyword>
<feature type="transmembrane region" description="Helical" evidence="10">
    <location>
        <begin position="30"/>
        <end position="54"/>
    </location>
</feature>
<dbReference type="InterPro" id="IPR001264">
    <property type="entry name" value="Glyco_trans_51"/>
</dbReference>
<evidence type="ECO:0000256" key="2">
    <source>
        <dbReference type="ARBA" id="ARBA00022670"/>
    </source>
</evidence>
<dbReference type="PROSITE" id="PS50853">
    <property type="entry name" value="FN3"/>
    <property type="match status" value="1"/>
</dbReference>
<comment type="catalytic activity">
    <reaction evidence="8">
        <text>[GlcNAc-(1-&gt;4)-Mur2Ac(oyl-L-Ala-gamma-D-Glu-L-Lys-D-Ala-D-Ala)](n)-di-trans,octa-cis-undecaprenyl diphosphate + beta-D-GlcNAc-(1-&gt;4)-Mur2Ac(oyl-L-Ala-gamma-D-Glu-L-Lys-D-Ala-D-Ala)-di-trans,octa-cis-undecaprenyl diphosphate = [GlcNAc-(1-&gt;4)-Mur2Ac(oyl-L-Ala-gamma-D-Glu-L-Lys-D-Ala-D-Ala)](n+1)-di-trans,octa-cis-undecaprenyl diphosphate + di-trans,octa-cis-undecaprenyl diphosphate + H(+)</text>
        <dbReference type="Rhea" id="RHEA:23708"/>
        <dbReference type="Rhea" id="RHEA-COMP:9602"/>
        <dbReference type="Rhea" id="RHEA-COMP:9603"/>
        <dbReference type="ChEBI" id="CHEBI:15378"/>
        <dbReference type="ChEBI" id="CHEBI:58405"/>
        <dbReference type="ChEBI" id="CHEBI:60033"/>
        <dbReference type="ChEBI" id="CHEBI:78435"/>
        <dbReference type="EC" id="2.4.99.28"/>
    </reaction>
</comment>